<evidence type="ECO:0000256" key="1">
    <source>
        <dbReference type="SAM" id="MobiDB-lite"/>
    </source>
</evidence>
<feature type="region of interest" description="Disordered" evidence="1">
    <location>
        <begin position="838"/>
        <end position="857"/>
    </location>
</feature>
<feature type="transmembrane region" description="Helical" evidence="2">
    <location>
        <begin position="595"/>
        <end position="617"/>
    </location>
</feature>
<dbReference type="RefSeq" id="XP_020044486.1">
    <property type="nucleotide sequence ID" value="XM_020194130.1"/>
</dbReference>
<dbReference type="InParanoid" id="A0A1D2V9D4"/>
<feature type="transmembrane region" description="Helical" evidence="2">
    <location>
        <begin position="277"/>
        <end position="298"/>
    </location>
</feature>
<protein>
    <submittedName>
        <fullName evidence="3">Uncharacterized protein</fullName>
    </submittedName>
</protein>
<reference evidence="4" key="1">
    <citation type="submission" date="2016-05" db="EMBL/GenBank/DDBJ databases">
        <title>Comparative genomics of biotechnologically important yeasts.</title>
        <authorList>
            <consortium name="DOE Joint Genome Institute"/>
            <person name="Riley R."/>
            <person name="Haridas S."/>
            <person name="Wolfe K.H."/>
            <person name="Lopes M.R."/>
            <person name="Hittinger C.T."/>
            <person name="Goker M."/>
            <person name="Salamov A."/>
            <person name="Wisecaver J."/>
            <person name="Long T.M."/>
            <person name="Aerts A.L."/>
            <person name="Barry K."/>
            <person name="Choi C."/>
            <person name="Clum A."/>
            <person name="Coughlan A.Y."/>
            <person name="Deshpande S."/>
            <person name="Douglass A.P."/>
            <person name="Hanson S.J."/>
            <person name="Klenk H.-P."/>
            <person name="Labutti K."/>
            <person name="Lapidus A."/>
            <person name="Lindquist E."/>
            <person name="Lipzen A."/>
            <person name="Meier-Kolthoff J.P."/>
            <person name="Ohm R.A."/>
            <person name="Otillar R.P."/>
            <person name="Pangilinan J."/>
            <person name="Peng Y."/>
            <person name="Rokas A."/>
            <person name="Rosa C.A."/>
            <person name="Scheuner C."/>
            <person name="Sibirny A.A."/>
            <person name="Slot J.C."/>
            <person name="Stielow J.B."/>
            <person name="Sun H."/>
            <person name="Kurtzman C.P."/>
            <person name="Blackwell M."/>
            <person name="Grigoriev I.V."/>
            <person name="Jeffries T.W."/>
        </authorList>
    </citation>
    <scope>NUCLEOTIDE SEQUENCE [LARGE SCALE GENOMIC DNA]</scope>
    <source>
        <strain evidence="4">DSM 1968</strain>
    </source>
</reference>
<feature type="transmembrane region" description="Helical" evidence="2">
    <location>
        <begin position="196"/>
        <end position="222"/>
    </location>
</feature>
<feature type="transmembrane region" description="Helical" evidence="2">
    <location>
        <begin position="168"/>
        <end position="190"/>
    </location>
</feature>
<evidence type="ECO:0000313" key="4">
    <source>
        <dbReference type="Proteomes" id="UP000095038"/>
    </source>
</evidence>
<feature type="transmembrane region" description="Helical" evidence="2">
    <location>
        <begin position="523"/>
        <end position="542"/>
    </location>
</feature>
<keyword evidence="2" id="KW-0812">Transmembrane</keyword>
<dbReference type="STRING" id="1344418.A0A1D2V9D4"/>
<accession>A0A1D2V9D4</accession>
<keyword evidence="2" id="KW-0472">Membrane</keyword>
<proteinExistence type="predicted"/>
<evidence type="ECO:0000313" key="3">
    <source>
        <dbReference type="EMBL" id="ODV58179.1"/>
    </source>
</evidence>
<feature type="transmembrane region" description="Helical" evidence="2">
    <location>
        <begin position="1033"/>
        <end position="1055"/>
    </location>
</feature>
<dbReference type="GeneID" id="30967766"/>
<dbReference type="AlphaFoldDB" id="A0A1D2V9D4"/>
<keyword evidence="4" id="KW-1185">Reference proteome</keyword>
<gene>
    <name evidence="3" type="ORF">ASCRUDRAFT_78088</name>
</gene>
<feature type="transmembrane region" description="Helical" evidence="2">
    <location>
        <begin position="304"/>
        <end position="323"/>
    </location>
</feature>
<name>A0A1D2V9D4_9ASCO</name>
<organism evidence="3 4">
    <name type="scientific">Ascoidea rubescens DSM 1968</name>
    <dbReference type="NCBI Taxonomy" id="1344418"/>
    <lineage>
        <taxon>Eukaryota</taxon>
        <taxon>Fungi</taxon>
        <taxon>Dikarya</taxon>
        <taxon>Ascomycota</taxon>
        <taxon>Saccharomycotina</taxon>
        <taxon>Saccharomycetes</taxon>
        <taxon>Ascoideaceae</taxon>
        <taxon>Ascoidea</taxon>
    </lineage>
</organism>
<dbReference type="Proteomes" id="UP000095038">
    <property type="component" value="Unassembled WGS sequence"/>
</dbReference>
<dbReference type="EMBL" id="KV454494">
    <property type="protein sequence ID" value="ODV58179.1"/>
    <property type="molecule type" value="Genomic_DNA"/>
</dbReference>
<sequence length="1091" mass="125332">MALSLVGYYLFNSYFTTPTDPLAASLGSSTRNYFDLDSTLIEVLSGTNPVSINSSSDTIPNINLTSETIRINGQITNELINLIQSQFINYQGIKDLLISPNFKKINILYNSNLITSNKIHSILNDVNSILNLNDSYTSRFNSNFNINKNNANNTTTNINKNNLNFKKLFYCSATLTLLISLLISISIYHYNHLNKLYFMSFFYLSLDLYLCLHFIFGSFIYLNVFNDNSSQNTNLNNSIINNKINTSLSSNSSSFFFIKNSFNSNLKFILTKILTLNFYYILISNLILLTIFYQILFLKNLSNLNALSLNNINLSIILANHYLKKESNKRICNEFLKYYYKKNINININNINNNYNNNYTNFNTINRKINSNISLNSNTNNNINIETNNSNNDPDINLSLNDQPPSSNNDNNFINNFQKNQDILTNQILNTNNDDSSIIDTFDKFNNITMYNSNDLFNKNNNNNNNNNIDNTYNPTKNLNFNPENYINNDNSVNILNNNIKNYLNFFNTKQYKAKNYSDLQYFLRYIIFILLFILFSSLYFLNFWKKYEDSDSDSTLDSDSNDSPDLDLDIIKSFNPNLKIDKCISSLIISSPTLLLFIEPTLLVVSIHANIVNGIYIKNFNLKIFENLTKIKVMIFNNLSILNIYSNYNNNNIKIFELFGIWKESSETWWKIVIASESLINKPISNSILKNNKEDFSKIRKIIQKYNKNNGANCIYFEDVIGRGIFSTIDVDNIRFDVKIGNINLFDKNFVKNLEKDPEFNKIISNYNNNPNNVDTLGKSNGTKITLDSLIYIVINNELSGIFSLVNYNVKKDFVHLIKYLQDSDYRTGFMYDLKNDTNASNNNNSNKNESPLTTTISGSTLASSSELGSTPTSGVSSIISSNSSSSSSVNYPSLESKKFNNEEDIYYKILKALNINENLIWKQLLPHEKFEKIKLLKQRLVSDTIGYDIFLGDLRNKKFDNNICIINENINNEIDSMLFSSLGDINISLISNSNQIFNKNCNIIIIDKHLKNLIFIMEFSKTIIGRFKIDLVIITMFTIVMNILIGGLGEYIFGFNLFNPRISMILVIIVSSIILYTNLSIQYYKTLKT</sequence>
<evidence type="ECO:0000256" key="2">
    <source>
        <dbReference type="SAM" id="Phobius"/>
    </source>
</evidence>
<feature type="transmembrane region" description="Helical" evidence="2">
    <location>
        <begin position="1067"/>
        <end position="1086"/>
    </location>
</feature>
<feature type="compositionally biased region" description="Low complexity" evidence="1">
    <location>
        <begin position="838"/>
        <end position="852"/>
    </location>
</feature>
<keyword evidence="2" id="KW-1133">Transmembrane helix</keyword>